<evidence type="ECO:0000256" key="1">
    <source>
        <dbReference type="SAM" id="MobiDB-lite"/>
    </source>
</evidence>
<accession>A0A182M104</accession>
<reference evidence="2" key="2">
    <citation type="submission" date="2020-05" db="UniProtKB">
        <authorList>
            <consortium name="EnsemblMetazoa"/>
        </authorList>
    </citation>
    <scope>IDENTIFICATION</scope>
    <source>
        <strain evidence="2">A-37</strain>
    </source>
</reference>
<feature type="region of interest" description="Disordered" evidence="1">
    <location>
        <begin position="1"/>
        <end position="57"/>
    </location>
</feature>
<dbReference type="Proteomes" id="UP000075883">
    <property type="component" value="Unassembled WGS sequence"/>
</dbReference>
<protein>
    <submittedName>
        <fullName evidence="2">Uncharacterized protein</fullName>
    </submittedName>
</protein>
<keyword evidence="3" id="KW-1185">Reference proteome</keyword>
<feature type="compositionally biased region" description="Polar residues" evidence="1">
    <location>
        <begin position="13"/>
        <end position="33"/>
    </location>
</feature>
<dbReference type="AlphaFoldDB" id="A0A182M104"/>
<proteinExistence type="predicted"/>
<feature type="compositionally biased region" description="Low complexity" evidence="1">
    <location>
        <begin position="38"/>
        <end position="49"/>
    </location>
</feature>
<sequence>MKEVSANGHLHLSNGSNGTVADTEPHTNGSTNGYAGHNGTSNGTSTSNGCSSKKQSVKCTCNKSGLDTNGSDTNNNQAGIEMAIDTAIRHANVACRMFQLPFSSAVLLL</sequence>
<reference evidence="3" key="1">
    <citation type="submission" date="2013-09" db="EMBL/GenBank/DDBJ databases">
        <title>The Genome Sequence of Anopheles culicifacies species A.</title>
        <authorList>
            <consortium name="The Broad Institute Genomics Platform"/>
            <person name="Neafsey D.E."/>
            <person name="Besansky N."/>
            <person name="Howell P."/>
            <person name="Walton C."/>
            <person name="Young S.K."/>
            <person name="Zeng Q."/>
            <person name="Gargeya S."/>
            <person name="Fitzgerald M."/>
            <person name="Haas B."/>
            <person name="Abouelleil A."/>
            <person name="Allen A.W."/>
            <person name="Alvarado L."/>
            <person name="Arachchi H.M."/>
            <person name="Berlin A.M."/>
            <person name="Chapman S.B."/>
            <person name="Gainer-Dewar J."/>
            <person name="Goldberg J."/>
            <person name="Griggs A."/>
            <person name="Gujja S."/>
            <person name="Hansen M."/>
            <person name="Howarth C."/>
            <person name="Imamovic A."/>
            <person name="Ireland A."/>
            <person name="Larimer J."/>
            <person name="McCowan C."/>
            <person name="Murphy C."/>
            <person name="Pearson M."/>
            <person name="Poon T.W."/>
            <person name="Priest M."/>
            <person name="Roberts A."/>
            <person name="Saif S."/>
            <person name="Shea T."/>
            <person name="Sisk P."/>
            <person name="Sykes S."/>
            <person name="Wortman J."/>
            <person name="Nusbaum C."/>
            <person name="Birren B."/>
        </authorList>
    </citation>
    <scope>NUCLEOTIDE SEQUENCE [LARGE SCALE GENOMIC DNA]</scope>
    <source>
        <strain evidence="3">A-37</strain>
    </source>
</reference>
<name>A0A182M104_9DIPT</name>
<organism evidence="2 3">
    <name type="scientific">Anopheles culicifacies</name>
    <dbReference type="NCBI Taxonomy" id="139723"/>
    <lineage>
        <taxon>Eukaryota</taxon>
        <taxon>Metazoa</taxon>
        <taxon>Ecdysozoa</taxon>
        <taxon>Arthropoda</taxon>
        <taxon>Hexapoda</taxon>
        <taxon>Insecta</taxon>
        <taxon>Pterygota</taxon>
        <taxon>Neoptera</taxon>
        <taxon>Endopterygota</taxon>
        <taxon>Diptera</taxon>
        <taxon>Nematocera</taxon>
        <taxon>Culicoidea</taxon>
        <taxon>Culicidae</taxon>
        <taxon>Anophelinae</taxon>
        <taxon>Anopheles</taxon>
        <taxon>culicifacies species complex</taxon>
    </lineage>
</organism>
<dbReference type="EMBL" id="AXCM01005879">
    <property type="status" value="NOT_ANNOTATED_CDS"/>
    <property type="molecule type" value="Genomic_DNA"/>
</dbReference>
<evidence type="ECO:0000313" key="3">
    <source>
        <dbReference type="Proteomes" id="UP000075883"/>
    </source>
</evidence>
<dbReference type="EnsemblMetazoa" id="ACUA006820-RA">
    <property type="protein sequence ID" value="ACUA006820-PA"/>
    <property type="gene ID" value="ACUA006820"/>
</dbReference>
<dbReference type="VEuPathDB" id="VectorBase:ACUA006820"/>
<evidence type="ECO:0000313" key="2">
    <source>
        <dbReference type="EnsemblMetazoa" id="ACUA006820-PA"/>
    </source>
</evidence>